<feature type="non-terminal residue" evidence="1">
    <location>
        <position position="67"/>
    </location>
</feature>
<protein>
    <submittedName>
        <fullName evidence="1">Uncharacterized protein</fullName>
    </submittedName>
</protein>
<name>A0A3B0WI71_9ZZZZ</name>
<gene>
    <name evidence="1" type="ORF">MNBD_GAMMA02-1118</name>
</gene>
<dbReference type="AlphaFoldDB" id="A0A3B0WI71"/>
<proteinExistence type="predicted"/>
<accession>A0A3B0WI71</accession>
<organism evidence="1">
    <name type="scientific">hydrothermal vent metagenome</name>
    <dbReference type="NCBI Taxonomy" id="652676"/>
    <lineage>
        <taxon>unclassified sequences</taxon>
        <taxon>metagenomes</taxon>
        <taxon>ecological metagenomes</taxon>
    </lineage>
</organism>
<sequence length="67" mass="7764">MKSKRKLTPSSLVLIVLFSMLINTSAMAQIEQQRKLFKTLYSLALQGKEQAVKTRRQPLDNFPINHY</sequence>
<dbReference type="EMBL" id="UOFA01000093">
    <property type="protein sequence ID" value="VAW44186.1"/>
    <property type="molecule type" value="Genomic_DNA"/>
</dbReference>
<evidence type="ECO:0000313" key="1">
    <source>
        <dbReference type="EMBL" id="VAW44186.1"/>
    </source>
</evidence>
<reference evidence="1" key="1">
    <citation type="submission" date="2018-06" db="EMBL/GenBank/DDBJ databases">
        <authorList>
            <person name="Zhirakovskaya E."/>
        </authorList>
    </citation>
    <scope>NUCLEOTIDE SEQUENCE</scope>
</reference>